<dbReference type="Gene3D" id="3.10.20.310">
    <property type="entry name" value="membrane protein fhac"/>
    <property type="match status" value="1"/>
</dbReference>
<evidence type="ECO:0000313" key="8">
    <source>
        <dbReference type="Proteomes" id="UP000198418"/>
    </source>
</evidence>
<keyword evidence="4" id="KW-0472">Membrane</keyword>
<evidence type="ECO:0000313" key="7">
    <source>
        <dbReference type="EMBL" id="SNB81995.1"/>
    </source>
</evidence>
<feature type="chain" id="PRO_5012736134" evidence="5">
    <location>
        <begin position="29"/>
        <end position="657"/>
    </location>
</feature>
<reference evidence="8" key="1">
    <citation type="submission" date="2017-06" db="EMBL/GenBank/DDBJ databases">
        <authorList>
            <person name="Varghese N."/>
            <person name="Submissions S."/>
        </authorList>
    </citation>
    <scope>NUCLEOTIDE SEQUENCE [LARGE SCALE GENOMIC DNA]</scope>
    <source>
        <strain evidence="8">DSM 137</strain>
    </source>
</reference>
<feature type="signal peptide" evidence="5">
    <location>
        <begin position="1"/>
        <end position="28"/>
    </location>
</feature>
<dbReference type="Proteomes" id="UP000198418">
    <property type="component" value="Unassembled WGS sequence"/>
</dbReference>
<dbReference type="PANTHER" id="PTHR12815">
    <property type="entry name" value="SORTING AND ASSEMBLY MACHINERY SAMM50 PROTEIN FAMILY MEMBER"/>
    <property type="match status" value="1"/>
</dbReference>
<dbReference type="GO" id="GO:0019867">
    <property type="term" value="C:outer membrane"/>
    <property type="evidence" value="ECO:0007669"/>
    <property type="project" value="InterPro"/>
</dbReference>
<evidence type="ECO:0000256" key="5">
    <source>
        <dbReference type="SAM" id="SignalP"/>
    </source>
</evidence>
<dbReference type="Pfam" id="PF01103">
    <property type="entry name" value="Omp85"/>
    <property type="match status" value="1"/>
</dbReference>
<dbReference type="EMBL" id="FYDG01000017">
    <property type="protein sequence ID" value="SNB81995.1"/>
    <property type="molecule type" value="Genomic_DNA"/>
</dbReference>
<comment type="subcellular location">
    <subcellularLocation>
        <location evidence="1">Membrane</location>
    </subcellularLocation>
</comment>
<name>A0A212S9L1_RHOAC</name>
<proteinExistence type="predicted"/>
<evidence type="ECO:0000259" key="6">
    <source>
        <dbReference type="Pfam" id="PF01103"/>
    </source>
</evidence>
<dbReference type="InterPro" id="IPR039910">
    <property type="entry name" value="D15-like"/>
</dbReference>
<feature type="domain" description="Bacterial surface antigen (D15)" evidence="6">
    <location>
        <begin position="343"/>
        <end position="657"/>
    </location>
</feature>
<dbReference type="AlphaFoldDB" id="A0A212S9L1"/>
<protein>
    <submittedName>
        <fullName evidence="7">Autotransporter secretion outer membrane protein TamA</fullName>
    </submittedName>
</protein>
<evidence type="ECO:0000256" key="2">
    <source>
        <dbReference type="ARBA" id="ARBA00022452"/>
    </source>
</evidence>
<dbReference type="OrthoDB" id="9769707at2"/>
<dbReference type="RefSeq" id="WP_088522283.1">
    <property type="nucleotide sequence ID" value="NZ_FYDG01000017.1"/>
</dbReference>
<dbReference type="Gene3D" id="2.40.160.50">
    <property type="entry name" value="membrane protein fhac: a member of the omp85/tpsb transporter family"/>
    <property type="match status" value="1"/>
</dbReference>
<keyword evidence="8" id="KW-1185">Reference proteome</keyword>
<sequence length="657" mass="70120">MSLFRINLGARCLLAGLLLGGAPPWAPARAEGFLGLFGDDSTPPAPRPGALTYEVEIRASEDALADDLKDVSNSWRLKQQPVEDGDSLARRVAADLPRMIDALWAEGFYDARVEAEVEGRRIDLGGVGVETAAAAANRAMGLQVARVIFAVTPGPRYVIGEVHLFDARTGAPLDDPALRAGLKLDSGDPARASAVRALQTRVVDLLREDGRALAKVEKAEAIVRHDSQRVDIEVRVVPGPKAGFGAVTVKHDGGIDPAVIRSFIYVEEGDPFSPERIKAMRRSIGQIEAIGTTRVLESEHLDANGDLPMTVETNERKAHAVGLAAQYSTVDGPSVRGDWTFRNLFGDGERLRLTGIVGATPDNGGDRSVKSVLDPQRLVGRFNAAFIKPALNGSRFDYLADFTLAREVTKSYSAEYGDTTQALRYRFNEALSVQGGIEVERGRSSDPFGKTNYLLVGVIGAVHYDTTDSLLDPRSGVRVLASGGAYPTFLGSSLNFYQGKAQVSSYYALDDDKDYVLAGRVALGASGGARVLDVPDNRRFFAGGGGSVRGFAYRSLSPMAAVPGQGDVAMGGASLFEASVEGRIKITDDIGLVPFVDAGAAFADSLPDFQSDMRFAGGLGLRYYTGFGPIRLDVATPINRRKGDPAFAVYLGIGQAF</sequence>
<organism evidence="7 8">
    <name type="scientific">Rhodoblastus acidophilus</name>
    <name type="common">Rhodopseudomonas acidophila</name>
    <dbReference type="NCBI Taxonomy" id="1074"/>
    <lineage>
        <taxon>Bacteria</taxon>
        <taxon>Pseudomonadati</taxon>
        <taxon>Pseudomonadota</taxon>
        <taxon>Alphaproteobacteria</taxon>
        <taxon>Hyphomicrobiales</taxon>
        <taxon>Rhodoblastaceae</taxon>
        <taxon>Rhodoblastus</taxon>
    </lineage>
</organism>
<dbReference type="PANTHER" id="PTHR12815:SF18">
    <property type="entry name" value="SORTING AND ASSEMBLY MACHINERY COMPONENT 50 HOMOLOG"/>
    <property type="match status" value="1"/>
</dbReference>
<keyword evidence="3" id="KW-0812">Transmembrane</keyword>
<evidence type="ECO:0000256" key="3">
    <source>
        <dbReference type="ARBA" id="ARBA00022692"/>
    </source>
</evidence>
<evidence type="ECO:0000256" key="4">
    <source>
        <dbReference type="ARBA" id="ARBA00023136"/>
    </source>
</evidence>
<dbReference type="InterPro" id="IPR000184">
    <property type="entry name" value="Bac_surfAg_D15"/>
</dbReference>
<evidence type="ECO:0000256" key="1">
    <source>
        <dbReference type="ARBA" id="ARBA00004370"/>
    </source>
</evidence>
<gene>
    <name evidence="7" type="ORF">SAMN06265338_11736</name>
</gene>
<keyword evidence="5" id="KW-0732">Signal</keyword>
<accession>A0A212S9L1</accession>
<keyword evidence="2" id="KW-1134">Transmembrane beta strand</keyword>